<reference evidence="2" key="1">
    <citation type="submission" date="2018-07" db="EMBL/GenBank/DDBJ databases">
        <authorList>
            <person name="Quirk P.G."/>
            <person name="Krulwich T.A."/>
        </authorList>
    </citation>
    <scope>NUCLEOTIDE SEQUENCE</scope>
</reference>
<accession>A0A336LP91</accession>
<dbReference type="EMBL" id="UFQT01000028">
    <property type="protein sequence ID" value="SSX18187.1"/>
    <property type="molecule type" value="Genomic_DNA"/>
</dbReference>
<proteinExistence type="predicted"/>
<dbReference type="AlphaFoldDB" id="A0A336LP91"/>
<sequence>MDTVNTKMASIIDSQVAADDAIAMARASTRPSNNVTIYESDHDSLPSYTLVSGLPSYDDALEQMKSKLNSKSTSSSANTQKRPSLTKLFNFDTEKSSLDITNYQAPEDVATSSPSYEVSVILPQKPLNIQHEKTISMKPHYGMEPITDLPSHMLNNGESFIINMPAVAANIRQNMEEKNNTISSLVVASHQKPIYSQYHCNEILTPEISKDRKLQIISSNMKIKANSLGNLCEIHR</sequence>
<feature type="compositionally biased region" description="Low complexity" evidence="1">
    <location>
        <begin position="66"/>
        <end position="76"/>
    </location>
</feature>
<evidence type="ECO:0000313" key="2">
    <source>
        <dbReference type="EMBL" id="SSX18187.1"/>
    </source>
</evidence>
<name>A0A336LP91_CULSO</name>
<organism evidence="2">
    <name type="scientific">Culicoides sonorensis</name>
    <name type="common">Biting midge</name>
    <dbReference type="NCBI Taxonomy" id="179676"/>
    <lineage>
        <taxon>Eukaryota</taxon>
        <taxon>Metazoa</taxon>
        <taxon>Ecdysozoa</taxon>
        <taxon>Arthropoda</taxon>
        <taxon>Hexapoda</taxon>
        <taxon>Insecta</taxon>
        <taxon>Pterygota</taxon>
        <taxon>Neoptera</taxon>
        <taxon>Endopterygota</taxon>
        <taxon>Diptera</taxon>
        <taxon>Nematocera</taxon>
        <taxon>Chironomoidea</taxon>
        <taxon>Ceratopogonidae</taxon>
        <taxon>Ceratopogoninae</taxon>
        <taxon>Culicoides</taxon>
        <taxon>Monoculicoides</taxon>
    </lineage>
</organism>
<evidence type="ECO:0000256" key="1">
    <source>
        <dbReference type="SAM" id="MobiDB-lite"/>
    </source>
</evidence>
<feature type="region of interest" description="Disordered" evidence="1">
    <location>
        <begin position="66"/>
        <end position="86"/>
    </location>
</feature>
<protein>
    <submittedName>
        <fullName evidence="2">CSON007680 protein</fullName>
    </submittedName>
</protein>
<dbReference type="VEuPathDB" id="VectorBase:CSON007680"/>
<dbReference type="InterPro" id="IPR031878">
    <property type="entry name" value="Commissureless"/>
</dbReference>
<gene>
    <name evidence="2" type="primary">CSON007680</name>
</gene>
<dbReference type="Pfam" id="PF15957">
    <property type="entry name" value="Comm"/>
    <property type="match status" value="1"/>
</dbReference>
<dbReference type="GO" id="GO:0007411">
    <property type="term" value="P:axon guidance"/>
    <property type="evidence" value="ECO:0007669"/>
    <property type="project" value="InterPro"/>
</dbReference>